<comment type="subunit">
    <text evidence="6">Associates with 90S and pre-40S pre-ribosomal particles.</text>
</comment>
<feature type="region of interest" description="Disordered" evidence="7">
    <location>
        <begin position="146"/>
        <end position="186"/>
    </location>
</feature>
<evidence type="ECO:0000256" key="7">
    <source>
        <dbReference type="SAM" id="MobiDB-lite"/>
    </source>
</evidence>
<evidence type="ECO:0000313" key="9">
    <source>
        <dbReference type="Proteomes" id="UP000235965"/>
    </source>
</evidence>
<dbReference type="GO" id="GO:0030686">
    <property type="term" value="C:90S preribosome"/>
    <property type="evidence" value="ECO:0007669"/>
    <property type="project" value="TreeGrafter"/>
</dbReference>
<evidence type="ECO:0000256" key="1">
    <source>
        <dbReference type="ARBA" id="ARBA00004604"/>
    </source>
</evidence>
<sequence>MINMDDDKGEEMFSERTAIREELSRMSFEELQKLKEQLGSKVYNEAMFGTSQMKKTDFKRENKNRPREMSSKQVCIENLAVSSRKTAPRDPRFDSLCGSFNEKAFRHSYSFLSHIRAEEKQQLKEELKTQTDSRRKDKLKYLLQRMENQGREERQQKKKLQRGREQRKAQIEMLQQGKKPRYPTKSEKRILDLVEQYEELKDSGKLQKHIMKHRKRNVQKARKKLKVVNDI</sequence>
<keyword evidence="9" id="KW-1185">Reference proteome</keyword>
<keyword evidence="3 6" id="KW-0690">Ribosome biogenesis</keyword>
<dbReference type="PANTHER" id="PTHR21738">
    <property type="entry name" value="RIBOSOMAL RNA PROCESSING PROTEIN 36 HOMOLOG"/>
    <property type="match status" value="1"/>
</dbReference>
<proteinExistence type="inferred from homology"/>
<organism evidence="8 9">
    <name type="scientific">Cryptotermes secundus</name>
    <dbReference type="NCBI Taxonomy" id="105785"/>
    <lineage>
        <taxon>Eukaryota</taxon>
        <taxon>Metazoa</taxon>
        <taxon>Ecdysozoa</taxon>
        <taxon>Arthropoda</taxon>
        <taxon>Hexapoda</taxon>
        <taxon>Insecta</taxon>
        <taxon>Pterygota</taxon>
        <taxon>Neoptera</taxon>
        <taxon>Polyneoptera</taxon>
        <taxon>Dictyoptera</taxon>
        <taxon>Blattodea</taxon>
        <taxon>Blattoidea</taxon>
        <taxon>Termitoidae</taxon>
        <taxon>Kalotermitidae</taxon>
        <taxon>Cryptotermitinae</taxon>
        <taxon>Cryptotermes</taxon>
    </lineage>
</organism>
<comment type="subcellular location">
    <subcellularLocation>
        <location evidence="1 6">Nucleus</location>
        <location evidence="1 6">Nucleolus</location>
    </subcellularLocation>
</comment>
<dbReference type="Pfam" id="PF06102">
    <property type="entry name" value="RRP36"/>
    <property type="match status" value="1"/>
</dbReference>
<dbReference type="InterPro" id="IPR009292">
    <property type="entry name" value="RRP36"/>
</dbReference>
<reference evidence="8 9" key="1">
    <citation type="submission" date="2017-12" db="EMBL/GenBank/DDBJ databases">
        <title>Hemimetabolous genomes reveal molecular basis of termite eusociality.</title>
        <authorList>
            <person name="Harrison M.C."/>
            <person name="Jongepier E."/>
            <person name="Robertson H.M."/>
            <person name="Arning N."/>
            <person name="Bitard-Feildel T."/>
            <person name="Chao H."/>
            <person name="Childers C.P."/>
            <person name="Dinh H."/>
            <person name="Doddapaneni H."/>
            <person name="Dugan S."/>
            <person name="Gowin J."/>
            <person name="Greiner C."/>
            <person name="Han Y."/>
            <person name="Hu H."/>
            <person name="Hughes D.S.T."/>
            <person name="Huylmans A.-K."/>
            <person name="Kemena C."/>
            <person name="Kremer L.P.M."/>
            <person name="Lee S.L."/>
            <person name="Lopez-Ezquerra A."/>
            <person name="Mallet L."/>
            <person name="Monroy-Kuhn J.M."/>
            <person name="Moser A."/>
            <person name="Murali S.C."/>
            <person name="Muzny D.M."/>
            <person name="Otani S."/>
            <person name="Piulachs M.-D."/>
            <person name="Poelchau M."/>
            <person name="Qu J."/>
            <person name="Schaub F."/>
            <person name="Wada-Katsumata A."/>
            <person name="Worley K.C."/>
            <person name="Xie Q."/>
            <person name="Ylla G."/>
            <person name="Poulsen M."/>
            <person name="Gibbs R.A."/>
            <person name="Schal C."/>
            <person name="Richards S."/>
            <person name="Belles X."/>
            <person name="Korb J."/>
            <person name="Bornberg-Bauer E."/>
        </authorList>
    </citation>
    <scope>NUCLEOTIDE SEQUENCE [LARGE SCALE GENOMIC DNA]</scope>
    <source>
        <tissue evidence="8">Whole body</tissue>
    </source>
</reference>
<evidence type="ECO:0000256" key="6">
    <source>
        <dbReference type="RuleBase" id="RU368027"/>
    </source>
</evidence>
<keyword evidence="6" id="KW-0687">Ribonucleoprotein</keyword>
<dbReference type="FunCoup" id="A0A2J7RP99">
    <property type="interactions" value="1375"/>
</dbReference>
<dbReference type="EMBL" id="NEVH01001403">
    <property type="protein sequence ID" value="PNF42665.1"/>
    <property type="molecule type" value="Genomic_DNA"/>
</dbReference>
<evidence type="ECO:0000256" key="2">
    <source>
        <dbReference type="ARBA" id="ARBA00009418"/>
    </source>
</evidence>
<comment type="similarity">
    <text evidence="2 6">Belongs to the RRP36 family.</text>
</comment>
<evidence type="ECO:0000313" key="8">
    <source>
        <dbReference type="EMBL" id="PNF42665.1"/>
    </source>
</evidence>
<comment type="caution">
    <text evidence="8">The sequence shown here is derived from an EMBL/GenBank/DDBJ whole genome shotgun (WGS) entry which is preliminary data.</text>
</comment>
<dbReference type="GO" id="GO:0000462">
    <property type="term" value="P:maturation of SSU-rRNA from tricistronic rRNA transcript (SSU-rRNA, 5.8S rRNA, LSU-rRNA)"/>
    <property type="evidence" value="ECO:0007669"/>
    <property type="project" value="TreeGrafter"/>
</dbReference>
<dbReference type="OrthoDB" id="448446at2759"/>
<evidence type="ECO:0000256" key="4">
    <source>
        <dbReference type="ARBA" id="ARBA00022552"/>
    </source>
</evidence>
<comment type="function">
    <text evidence="6">Component of the 90S pre-ribosome involved in the maturation of rRNAs. Required for early cleavages of the pre-RNAs in the 40S ribosomal subunit maturation pathway.</text>
</comment>
<accession>A0A2J7RP99</accession>
<dbReference type="InParanoid" id="A0A2J7RP99"/>
<name>A0A2J7RP99_9NEOP</name>
<evidence type="ECO:0000256" key="3">
    <source>
        <dbReference type="ARBA" id="ARBA00022517"/>
    </source>
</evidence>
<gene>
    <name evidence="8" type="ORF">B7P43_G17959</name>
</gene>
<dbReference type="STRING" id="105785.A0A2J7RP99"/>
<dbReference type="Proteomes" id="UP000235965">
    <property type="component" value="Unassembled WGS sequence"/>
</dbReference>
<dbReference type="AlphaFoldDB" id="A0A2J7RP99"/>
<keyword evidence="4 6" id="KW-0698">rRNA processing</keyword>
<dbReference type="GO" id="GO:0005730">
    <property type="term" value="C:nucleolus"/>
    <property type="evidence" value="ECO:0007669"/>
    <property type="project" value="UniProtKB-SubCell"/>
</dbReference>
<dbReference type="PANTHER" id="PTHR21738:SF0">
    <property type="entry name" value="RIBOSOMAL RNA PROCESSING PROTEIN 36 HOMOLOG"/>
    <property type="match status" value="1"/>
</dbReference>
<feature type="region of interest" description="Disordered" evidence="7">
    <location>
        <begin position="207"/>
        <end position="231"/>
    </location>
</feature>
<keyword evidence="5 6" id="KW-0539">Nucleus</keyword>
<protein>
    <recommendedName>
        <fullName evidence="6">rRNA biogenesis protein RRP36</fullName>
    </recommendedName>
</protein>
<evidence type="ECO:0000256" key="5">
    <source>
        <dbReference type="ARBA" id="ARBA00023242"/>
    </source>
</evidence>